<dbReference type="PANTHER" id="PTHR22692:SF21">
    <property type="entry name" value="MYOSIN XVA"/>
    <property type="match status" value="1"/>
</dbReference>
<dbReference type="GO" id="GO:0007165">
    <property type="term" value="P:signal transduction"/>
    <property type="evidence" value="ECO:0007669"/>
    <property type="project" value="InterPro"/>
</dbReference>
<reference evidence="3" key="2">
    <citation type="submission" date="2025-09" db="UniProtKB">
        <authorList>
            <consortium name="Ensembl"/>
        </authorList>
    </citation>
    <scope>IDENTIFICATION</scope>
</reference>
<accession>A0A8C0ZJL6</accession>
<dbReference type="AlphaFoldDB" id="A0A8C0ZJL6"/>
<dbReference type="Gene3D" id="3.10.20.90">
    <property type="entry name" value="Phosphatidylinositol 3-kinase Catalytic Subunit, Chain A, domain 1"/>
    <property type="match status" value="1"/>
</dbReference>
<protein>
    <recommendedName>
        <fullName evidence="2">MyTH4 domain-containing protein</fullName>
    </recommendedName>
</protein>
<dbReference type="Ensembl" id="ENSCCET00000038150.1">
    <property type="protein sequence ID" value="ENSCCEP00000025602.1"/>
    <property type="gene ID" value="ENSCCEG00000022579.1"/>
</dbReference>
<evidence type="ECO:0000259" key="2">
    <source>
        <dbReference type="PROSITE" id="PS51016"/>
    </source>
</evidence>
<dbReference type="Pfam" id="PF00788">
    <property type="entry name" value="RA"/>
    <property type="match status" value="1"/>
</dbReference>
<keyword evidence="4" id="KW-1185">Reference proteome</keyword>
<feature type="compositionally biased region" description="Low complexity" evidence="1">
    <location>
        <begin position="462"/>
        <end position="488"/>
    </location>
</feature>
<dbReference type="Gene3D" id="1.25.40.530">
    <property type="entry name" value="MyTH4 domain"/>
    <property type="match status" value="1"/>
</dbReference>
<feature type="region of interest" description="Disordered" evidence="1">
    <location>
        <begin position="447"/>
        <end position="513"/>
    </location>
</feature>
<evidence type="ECO:0000256" key="1">
    <source>
        <dbReference type="SAM" id="MobiDB-lite"/>
    </source>
</evidence>
<dbReference type="InterPro" id="IPR000159">
    <property type="entry name" value="RA_dom"/>
</dbReference>
<dbReference type="InterPro" id="IPR038185">
    <property type="entry name" value="MyTH4_dom_sf"/>
</dbReference>
<evidence type="ECO:0000313" key="3">
    <source>
        <dbReference type="Ensembl" id="ENSCCEP00000025602.1"/>
    </source>
</evidence>
<dbReference type="SMART" id="SM00139">
    <property type="entry name" value="MyTH4"/>
    <property type="match status" value="1"/>
</dbReference>
<dbReference type="GO" id="GO:0005856">
    <property type="term" value="C:cytoskeleton"/>
    <property type="evidence" value="ECO:0007669"/>
    <property type="project" value="InterPro"/>
</dbReference>
<dbReference type="Proteomes" id="UP000694410">
    <property type="component" value="Unplaced"/>
</dbReference>
<dbReference type="InterPro" id="IPR051567">
    <property type="entry name" value="Unconventional_Myosin_ATPase"/>
</dbReference>
<reference evidence="3" key="1">
    <citation type="submission" date="2025-08" db="UniProtKB">
        <authorList>
            <consortium name="Ensembl"/>
        </authorList>
    </citation>
    <scope>IDENTIFICATION</scope>
</reference>
<proteinExistence type="predicted"/>
<evidence type="ECO:0000313" key="4">
    <source>
        <dbReference type="Proteomes" id="UP000694410"/>
    </source>
</evidence>
<dbReference type="PANTHER" id="PTHR22692">
    <property type="entry name" value="MYOSIN VII, XV"/>
    <property type="match status" value="1"/>
</dbReference>
<dbReference type="PROSITE" id="PS51016">
    <property type="entry name" value="MYTH4"/>
    <property type="match status" value="1"/>
</dbReference>
<organism evidence="3 4">
    <name type="scientific">Cyanistes caeruleus</name>
    <name type="common">Eurasian blue tit</name>
    <name type="synonym">Parus caeruleus</name>
    <dbReference type="NCBI Taxonomy" id="156563"/>
    <lineage>
        <taxon>Eukaryota</taxon>
        <taxon>Metazoa</taxon>
        <taxon>Chordata</taxon>
        <taxon>Craniata</taxon>
        <taxon>Vertebrata</taxon>
        <taxon>Euteleostomi</taxon>
        <taxon>Archelosauria</taxon>
        <taxon>Archosauria</taxon>
        <taxon>Dinosauria</taxon>
        <taxon>Saurischia</taxon>
        <taxon>Theropoda</taxon>
        <taxon>Coelurosauria</taxon>
        <taxon>Aves</taxon>
        <taxon>Neognathae</taxon>
        <taxon>Neoaves</taxon>
        <taxon>Telluraves</taxon>
        <taxon>Australaves</taxon>
        <taxon>Passeriformes</taxon>
        <taxon>Paridae</taxon>
        <taxon>Cyanistes</taxon>
    </lineage>
</organism>
<name>A0A8C0ZJL6_CYACU</name>
<dbReference type="InterPro" id="IPR000857">
    <property type="entry name" value="MyTH4_dom"/>
</dbReference>
<feature type="compositionally biased region" description="Low complexity" evidence="1">
    <location>
        <begin position="1"/>
        <end position="21"/>
    </location>
</feature>
<dbReference type="Pfam" id="PF00784">
    <property type="entry name" value="MyTH4"/>
    <property type="match status" value="1"/>
</dbReference>
<feature type="region of interest" description="Disordered" evidence="1">
    <location>
        <begin position="1"/>
        <end position="30"/>
    </location>
</feature>
<feature type="domain" description="MyTH4" evidence="2">
    <location>
        <begin position="142"/>
        <end position="296"/>
    </location>
</feature>
<sequence>MAGQGSSLPSTSSPWRRPTSSICLRRGKRSPGTSRARWRLRRPWLWPWPPLLLPRSWTGKPRWVLAWGCPLEPAVPGAHCPAPQVSPAGATFAEGDGVEQLRDVTGACPMLAFAQRHFRAARRGTTDSRGMKMPSVLEMLTFTKIPIQESLIEFVDGGLNKLAAEAFQAVMKFMGDHPLRGQTELDAVCTILKLCAEHEVLRDEVFCQIIKQTTNNTSSKPDSCQRGWRLLYILAAYYKCSEVLWPFLLAFLQDASRHPELPFHGIAKACEQNLRKTQQFGGRSLFPSSMELKAMVAGRSAKRQLFFLPGGIERHLKIKTCSVALDVIEELCCEMGLQNPEALEEYILFVVTDRGQSVRPLTRREYVLDVAAETELRDTSYTFWCRRVVWSQPLKFDNELYVTVHYNQVGPPHQPPLGPPPCLPQSVPRPQAVSLCSVPLSRCSLTTSRGCSPSCRRRGRESSTSRTWPSWPPSSTEPRTATTSPPRTAGDRAPAGGETRVPQDLGPAGQHWP</sequence>